<organism evidence="2 3">
    <name type="scientific">Quercus suber</name>
    <name type="common">Cork oak</name>
    <dbReference type="NCBI Taxonomy" id="58331"/>
    <lineage>
        <taxon>Eukaryota</taxon>
        <taxon>Viridiplantae</taxon>
        <taxon>Streptophyta</taxon>
        <taxon>Embryophyta</taxon>
        <taxon>Tracheophyta</taxon>
        <taxon>Spermatophyta</taxon>
        <taxon>Magnoliopsida</taxon>
        <taxon>eudicotyledons</taxon>
        <taxon>Gunneridae</taxon>
        <taxon>Pentapetalae</taxon>
        <taxon>rosids</taxon>
        <taxon>fabids</taxon>
        <taxon>Fagales</taxon>
        <taxon>Fagaceae</taxon>
        <taxon>Quercus</taxon>
    </lineage>
</organism>
<gene>
    <name evidence="2" type="ORF">CFP56_034647</name>
</gene>
<dbReference type="GO" id="GO:0003676">
    <property type="term" value="F:nucleic acid binding"/>
    <property type="evidence" value="ECO:0007669"/>
    <property type="project" value="InterPro"/>
</dbReference>
<reference evidence="2 3" key="1">
    <citation type="journal article" date="2018" name="Sci. Data">
        <title>The draft genome sequence of cork oak.</title>
        <authorList>
            <person name="Ramos A.M."/>
            <person name="Usie A."/>
            <person name="Barbosa P."/>
            <person name="Barros P.M."/>
            <person name="Capote T."/>
            <person name="Chaves I."/>
            <person name="Simoes F."/>
            <person name="Abreu I."/>
            <person name="Carrasquinho I."/>
            <person name="Faro C."/>
            <person name="Guimaraes J.B."/>
            <person name="Mendonca D."/>
            <person name="Nobrega F."/>
            <person name="Rodrigues L."/>
            <person name="Saibo N.J.M."/>
            <person name="Varela M.C."/>
            <person name="Egas C."/>
            <person name="Matos J."/>
            <person name="Miguel C.M."/>
            <person name="Oliveira M.M."/>
            <person name="Ricardo C.P."/>
            <person name="Goncalves S."/>
        </authorList>
    </citation>
    <scope>NUCLEOTIDE SEQUENCE [LARGE SCALE GENOMIC DNA]</scope>
    <source>
        <strain evidence="3">cv. HL8</strain>
    </source>
</reference>
<dbReference type="AlphaFoldDB" id="A0AAW0JCU3"/>
<evidence type="ECO:0000313" key="3">
    <source>
        <dbReference type="Proteomes" id="UP000237347"/>
    </source>
</evidence>
<feature type="domain" description="RNase H type-1" evidence="1">
    <location>
        <begin position="70"/>
        <end position="151"/>
    </location>
</feature>
<dbReference type="InterPro" id="IPR052929">
    <property type="entry name" value="RNase_H-like_EbsB-rel"/>
</dbReference>
<name>A0AAW0JCU3_QUESU</name>
<evidence type="ECO:0000259" key="1">
    <source>
        <dbReference type="Pfam" id="PF13456"/>
    </source>
</evidence>
<comment type="caution">
    <text evidence="2">The sequence shown here is derived from an EMBL/GenBank/DDBJ whole genome shotgun (WGS) entry which is preliminary data.</text>
</comment>
<dbReference type="GO" id="GO:0004523">
    <property type="term" value="F:RNA-DNA hybrid ribonuclease activity"/>
    <property type="evidence" value="ECO:0007669"/>
    <property type="project" value="InterPro"/>
</dbReference>
<sequence length="209" mass="23670">MTRSLNVDFIVVLLIYWWNVRQRLKIRILLQWQEEMSVLYQQIIALEEQGWSPPPVGVYKANFEAVLLFEQCNYAGLGVVVRDYIGPVIGALSQRISLPQLVEHAEALAASRAVSLARELCLSQMIFKGDCLRIIIAINSTEACHTLFVLNLDTINLMHHSTGGCKTVKGFKIIDMKLTYEAYDGSYSYDAFLKDVQEILDNIDSEHAT</sequence>
<accession>A0AAW0JCU3</accession>
<dbReference type="Pfam" id="PF13456">
    <property type="entry name" value="RVT_3"/>
    <property type="match status" value="1"/>
</dbReference>
<dbReference type="PANTHER" id="PTHR47074">
    <property type="entry name" value="BNAC02G40300D PROTEIN"/>
    <property type="match status" value="1"/>
</dbReference>
<proteinExistence type="predicted"/>
<evidence type="ECO:0000313" key="2">
    <source>
        <dbReference type="EMBL" id="KAK7824206.1"/>
    </source>
</evidence>
<dbReference type="PANTHER" id="PTHR47074:SF48">
    <property type="entry name" value="POLYNUCLEOTIDYL TRANSFERASE, RIBONUCLEASE H-LIKE SUPERFAMILY PROTEIN"/>
    <property type="match status" value="1"/>
</dbReference>
<dbReference type="InterPro" id="IPR002156">
    <property type="entry name" value="RNaseH_domain"/>
</dbReference>
<protein>
    <recommendedName>
        <fullName evidence="1">RNase H type-1 domain-containing protein</fullName>
    </recommendedName>
</protein>
<keyword evidence="3" id="KW-1185">Reference proteome</keyword>
<dbReference type="EMBL" id="PKMF04000609">
    <property type="protein sequence ID" value="KAK7824206.1"/>
    <property type="molecule type" value="Genomic_DNA"/>
</dbReference>
<dbReference type="Proteomes" id="UP000237347">
    <property type="component" value="Unassembled WGS sequence"/>
</dbReference>